<dbReference type="Gene3D" id="3.30.70.141">
    <property type="entry name" value="Nucleoside diphosphate kinase-like domain"/>
    <property type="match status" value="1"/>
</dbReference>
<comment type="caution">
    <text evidence="1">Lacks conserved residue(s) required for the propagation of feature annotation.</text>
</comment>
<proteinExistence type="inferred from homology"/>
<keyword evidence="3" id="KW-0418">Kinase</keyword>
<dbReference type="GO" id="GO:0016301">
    <property type="term" value="F:kinase activity"/>
    <property type="evidence" value="ECO:0007669"/>
    <property type="project" value="UniProtKB-KW"/>
</dbReference>
<protein>
    <submittedName>
        <fullName evidence="3">Nucleoside diphosphate kinase domain protein</fullName>
    </submittedName>
</protein>
<dbReference type="SUPFAM" id="SSF54919">
    <property type="entry name" value="Nucleoside diphosphate kinase, NDK"/>
    <property type="match status" value="1"/>
</dbReference>
<feature type="domain" description="Nucleoside diphosphate kinase-like" evidence="2">
    <location>
        <begin position="5"/>
        <end position="59"/>
    </location>
</feature>
<comment type="similarity">
    <text evidence="1">Belongs to the NDK family.</text>
</comment>
<accession>W2TUP4</accession>
<dbReference type="EMBL" id="KI657713">
    <property type="protein sequence ID" value="ETN85558.1"/>
    <property type="molecule type" value="Genomic_DNA"/>
</dbReference>
<evidence type="ECO:0000259" key="2">
    <source>
        <dbReference type="Pfam" id="PF00334"/>
    </source>
</evidence>
<reference evidence="4" key="1">
    <citation type="journal article" date="2014" name="Nat. Genet.">
        <title>Genome of the human hookworm Necator americanus.</title>
        <authorList>
            <person name="Tang Y.T."/>
            <person name="Gao X."/>
            <person name="Rosa B.A."/>
            <person name="Abubucker S."/>
            <person name="Hallsworth-Pepin K."/>
            <person name="Martin J."/>
            <person name="Tyagi R."/>
            <person name="Heizer E."/>
            <person name="Zhang X."/>
            <person name="Bhonagiri-Palsikar V."/>
            <person name="Minx P."/>
            <person name="Warren W.C."/>
            <person name="Wang Q."/>
            <person name="Zhan B."/>
            <person name="Hotez P.J."/>
            <person name="Sternberg P.W."/>
            <person name="Dougall A."/>
            <person name="Gaze S.T."/>
            <person name="Mulvenna J."/>
            <person name="Sotillo J."/>
            <person name="Ranganathan S."/>
            <person name="Rabelo E.M."/>
            <person name="Wilson R.K."/>
            <person name="Felgner P.L."/>
            <person name="Bethony J."/>
            <person name="Hawdon J.M."/>
            <person name="Gasser R.B."/>
            <person name="Loukas A."/>
            <person name="Mitreva M."/>
        </authorList>
    </citation>
    <scope>NUCLEOTIDE SEQUENCE [LARGE SCALE GENOMIC DNA]</scope>
</reference>
<organism evidence="3 4">
    <name type="scientific">Necator americanus</name>
    <name type="common">Human hookworm</name>
    <dbReference type="NCBI Taxonomy" id="51031"/>
    <lineage>
        <taxon>Eukaryota</taxon>
        <taxon>Metazoa</taxon>
        <taxon>Ecdysozoa</taxon>
        <taxon>Nematoda</taxon>
        <taxon>Chromadorea</taxon>
        <taxon>Rhabditida</taxon>
        <taxon>Rhabditina</taxon>
        <taxon>Rhabditomorpha</taxon>
        <taxon>Strongyloidea</taxon>
        <taxon>Ancylostomatidae</taxon>
        <taxon>Bunostominae</taxon>
        <taxon>Necator</taxon>
    </lineage>
</organism>
<dbReference type="AlphaFoldDB" id="W2TUP4"/>
<evidence type="ECO:0000313" key="4">
    <source>
        <dbReference type="Proteomes" id="UP000053676"/>
    </source>
</evidence>
<dbReference type="KEGG" id="nai:NECAME_01449"/>
<evidence type="ECO:0000256" key="1">
    <source>
        <dbReference type="PROSITE-ProRule" id="PRU00706"/>
    </source>
</evidence>
<dbReference type="Proteomes" id="UP000053676">
    <property type="component" value="Unassembled WGS sequence"/>
</dbReference>
<dbReference type="PROSITE" id="PS51374">
    <property type="entry name" value="NDPK_LIKE"/>
    <property type="match status" value="1"/>
</dbReference>
<sequence length="61" mass="6982">MSHTRPEAVGRRRREATLRELLDAGIVIGGARKVQLTREKAKKLYEAHRGPTNFHNLMRMG</sequence>
<dbReference type="InterPro" id="IPR034907">
    <property type="entry name" value="NDK-like_dom"/>
</dbReference>
<keyword evidence="3" id="KW-0808">Transferase</keyword>
<name>W2TUP4_NECAM</name>
<dbReference type="InterPro" id="IPR036850">
    <property type="entry name" value="NDK-like_dom_sf"/>
</dbReference>
<gene>
    <name evidence="3" type="ORF">NECAME_01449</name>
</gene>
<keyword evidence="4" id="KW-1185">Reference proteome</keyword>
<evidence type="ECO:0000313" key="3">
    <source>
        <dbReference type="EMBL" id="ETN85558.1"/>
    </source>
</evidence>
<dbReference type="Pfam" id="PF00334">
    <property type="entry name" value="NDK"/>
    <property type="match status" value="1"/>
</dbReference>